<dbReference type="CDD" id="cd19481">
    <property type="entry name" value="RecA-like_protease"/>
    <property type="match status" value="1"/>
</dbReference>
<dbReference type="Pfam" id="PF22942">
    <property type="entry name" value="DUF7025"/>
    <property type="match status" value="1"/>
</dbReference>
<name>A0A8K0T0V4_9HYPO</name>
<keyword evidence="3" id="KW-1185">Reference proteome</keyword>
<dbReference type="GO" id="GO:0016887">
    <property type="term" value="F:ATP hydrolysis activity"/>
    <property type="evidence" value="ECO:0007669"/>
    <property type="project" value="InterPro"/>
</dbReference>
<gene>
    <name evidence="2" type="ORF">B0I35DRAFT_510423</name>
</gene>
<dbReference type="GO" id="GO:0005524">
    <property type="term" value="F:ATP binding"/>
    <property type="evidence" value="ECO:0007669"/>
    <property type="project" value="InterPro"/>
</dbReference>
<comment type="caution">
    <text evidence="2">The sequence shown here is derived from an EMBL/GenBank/DDBJ whole genome shotgun (WGS) entry which is preliminary data.</text>
</comment>
<accession>A0A8K0T0V4</accession>
<dbReference type="InterPro" id="IPR003959">
    <property type="entry name" value="ATPase_AAA_core"/>
</dbReference>
<dbReference type="Proteomes" id="UP000813444">
    <property type="component" value="Unassembled WGS sequence"/>
</dbReference>
<reference evidence="2" key="1">
    <citation type="journal article" date="2021" name="Nat. Commun.">
        <title>Genetic determinants of endophytism in the Arabidopsis root mycobiome.</title>
        <authorList>
            <person name="Mesny F."/>
            <person name="Miyauchi S."/>
            <person name="Thiergart T."/>
            <person name="Pickel B."/>
            <person name="Atanasova L."/>
            <person name="Karlsson M."/>
            <person name="Huettel B."/>
            <person name="Barry K.W."/>
            <person name="Haridas S."/>
            <person name="Chen C."/>
            <person name="Bauer D."/>
            <person name="Andreopoulos W."/>
            <person name="Pangilinan J."/>
            <person name="LaButti K."/>
            <person name="Riley R."/>
            <person name="Lipzen A."/>
            <person name="Clum A."/>
            <person name="Drula E."/>
            <person name="Henrissat B."/>
            <person name="Kohler A."/>
            <person name="Grigoriev I.V."/>
            <person name="Martin F.M."/>
            <person name="Hacquard S."/>
        </authorList>
    </citation>
    <scope>NUCLEOTIDE SEQUENCE</scope>
    <source>
        <strain evidence="2">MPI-CAGE-CH-0235</strain>
    </source>
</reference>
<dbReference type="EMBL" id="JAGPNK010000004">
    <property type="protein sequence ID" value="KAH7323246.1"/>
    <property type="molecule type" value="Genomic_DNA"/>
</dbReference>
<dbReference type="PANTHER" id="PTHR46411">
    <property type="entry name" value="FAMILY ATPASE, PUTATIVE-RELATED"/>
    <property type="match status" value="1"/>
</dbReference>
<sequence length="677" mass="75687">MATPTVTTPTSERVDFLGFELVTGHKPAEGSECAIQTLYEGKPQCACCTNWVATYPEEVRAQIEEQPETKQKAIVVRMRRNHGKEGPVDGDIRPLVLDSVVVQSASLKATLGEVFAGYRGITASLKKLVFKAPFHPFHYRWQRLGHILERQKGEDPIAAGYTQILYDLLSSELGGTMAEIQDLTSNGVITYDKLWALFEPGEFVVLSKEVKPQMYIIDSSEYKRGSGEVQMVIKARYIDWNGQFLGYVSKELCIPKFGGTRSIAELQVCPVAFHPSKDRIISNSIERGRKFRDLCGVYHKSYSGNIVFDATRDRTVIRKADGRIMIDAELYLQEKSGMKPKLTPLDMGSEMPELQVSDNVHGNKAKDTSDSADMGHNMAEGRANGLDLTETELMLCSRYVLGYSLKLNRWVKFSVNGVHDVKWNDVAFSGLMLPEGYKELLLSFVEGPSTPSDSEEQKVAFDDIIEGKGLGTILLLSGNPGTGKTMTAEAIADHIRRPLFSINVGGLGQSALKVEKRLQTILTLTEKWNAILLFDECDVFMQKRTVDNPAHNEIVAVALRILEYYRGTLFMTTNRHDSIDRAFESRIHLTLNYPDLMPESKEQIWRQMAARAGRPELPTTLANEEFARLRELPLNGRQIKNTVKNAAMLAHRQGVAVEIRHIKTVLAASKLVDVADI</sequence>
<dbReference type="AlphaFoldDB" id="A0A8K0T0V4"/>
<feature type="domain" description="AAA+ ATPase" evidence="1">
    <location>
        <begin position="470"/>
        <end position="594"/>
    </location>
</feature>
<dbReference type="Pfam" id="PF00004">
    <property type="entry name" value="AAA"/>
    <property type="match status" value="1"/>
</dbReference>
<evidence type="ECO:0000313" key="2">
    <source>
        <dbReference type="EMBL" id="KAH7323246.1"/>
    </source>
</evidence>
<dbReference type="Gene3D" id="3.40.50.300">
    <property type="entry name" value="P-loop containing nucleotide triphosphate hydrolases"/>
    <property type="match status" value="1"/>
</dbReference>
<dbReference type="PANTHER" id="PTHR46411:SF3">
    <property type="entry name" value="AAA+ ATPASE DOMAIN-CONTAINING PROTEIN"/>
    <property type="match status" value="1"/>
</dbReference>
<evidence type="ECO:0000259" key="1">
    <source>
        <dbReference type="SMART" id="SM00382"/>
    </source>
</evidence>
<dbReference type="SUPFAM" id="SSF52540">
    <property type="entry name" value="P-loop containing nucleoside triphosphate hydrolases"/>
    <property type="match status" value="1"/>
</dbReference>
<evidence type="ECO:0000313" key="3">
    <source>
        <dbReference type="Proteomes" id="UP000813444"/>
    </source>
</evidence>
<dbReference type="OrthoDB" id="10042665at2759"/>
<dbReference type="SMART" id="SM00382">
    <property type="entry name" value="AAA"/>
    <property type="match status" value="1"/>
</dbReference>
<dbReference type="InterPro" id="IPR003593">
    <property type="entry name" value="AAA+_ATPase"/>
</dbReference>
<proteinExistence type="predicted"/>
<organism evidence="2 3">
    <name type="scientific">Stachybotrys elegans</name>
    <dbReference type="NCBI Taxonomy" id="80388"/>
    <lineage>
        <taxon>Eukaryota</taxon>
        <taxon>Fungi</taxon>
        <taxon>Dikarya</taxon>
        <taxon>Ascomycota</taxon>
        <taxon>Pezizomycotina</taxon>
        <taxon>Sordariomycetes</taxon>
        <taxon>Hypocreomycetidae</taxon>
        <taxon>Hypocreales</taxon>
        <taxon>Stachybotryaceae</taxon>
        <taxon>Stachybotrys</taxon>
    </lineage>
</organism>
<dbReference type="InterPro" id="IPR027417">
    <property type="entry name" value="P-loop_NTPase"/>
</dbReference>
<dbReference type="InterPro" id="IPR054289">
    <property type="entry name" value="DUF7025"/>
</dbReference>
<protein>
    <recommendedName>
        <fullName evidence="1">AAA+ ATPase domain-containing protein</fullName>
    </recommendedName>
</protein>